<comment type="caution">
    <text evidence="1">The sequence shown here is derived from an EMBL/GenBank/DDBJ whole genome shotgun (WGS) entry which is preliminary data.</text>
</comment>
<dbReference type="RefSeq" id="WP_270690805.1">
    <property type="nucleotide sequence ID" value="NZ_JAQFWQ010000179.1"/>
</dbReference>
<name>A0ABT4UDV6_9ACTN</name>
<reference evidence="1 2" key="1">
    <citation type="submission" date="2023-01" db="EMBL/GenBank/DDBJ databases">
        <title>Draft genome sequence of Nocardiopsis sp. RSe5-2 isolated from halophytes.</title>
        <authorList>
            <person name="Duangmal K."/>
            <person name="Chantavorakit T."/>
        </authorList>
    </citation>
    <scope>NUCLEOTIDE SEQUENCE [LARGE SCALE GENOMIC DNA]</scope>
    <source>
        <strain evidence="1 2">RSe5-2</strain>
    </source>
</reference>
<dbReference type="Pfam" id="PF20060">
    <property type="entry name" value="DUF6459"/>
    <property type="match status" value="1"/>
</dbReference>
<organism evidence="1 2">
    <name type="scientific">Nocardiopsis endophytica</name>
    <dbReference type="NCBI Taxonomy" id="3018445"/>
    <lineage>
        <taxon>Bacteria</taxon>
        <taxon>Bacillati</taxon>
        <taxon>Actinomycetota</taxon>
        <taxon>Actinomycetes</taxon>
        <taxon>Streptosporangiales</taxon>
        <taxon>Nocardiopsidaceae</taxon>
        <taxon>Nocardiopsis</taxon>
    </lineage>
</organism>
<gene>
    <name evidence="1" type="ORF">O4J56_31335</name>
</gene>
<dbReference type="Proteomes" id="UP001527866">
    <property type="component" value="Unassembled WGS sequence"/>
</dbReference>
<keyword evidence="2" id="KW-1185">Reference proteome</keyword>
<protein>
    <submittedName>
        <fullName evidence="1">Rv3235 family protein</fullName>
    </submittedName>
</protein>
<dbReference type="EMBL" id="JAQFWQ010000179">
    <property type="protein sequence ID" value="MDA2815177.1"/>
    <property type="molecule type" value="Genomic_DNA"/>
</dbReference>
<evidence type="ECO:0000313" key="1">
    <source>
        <dbReference type="EMBL" id="MDA2815177.1"/>
    </source>
</evidence>
<accession>A0ABT4UDV6</accession>
<dbReference type="InterPro" id="IPR045596">
    <property type="entry name" value="DUF6459"/>
</dbReference>
<proteinExistence type="predicted"/>
<sequence>MPRPHPPRRPSAIRHHRIQGAWSRHQAARLAQLTAEVLAGERAALQVEPLLEPRPFSMLCRRAGAFRGRTRPRVVRTWVHPQGPSAAEVAALIGCGRRHRVLAFRVARKDGMWVCTDLETDVGKS</sequence>
<evidence type="ECO:0000313" key="2">
    <source>
        <dbReference type="Proteomes" id="UP001527866"/>
    </source>
</evidence>